<dbReference type="AlphaFoldDB" id="A0A174HEZ9"/>
<dbReference type="RefSeq" id="WP_022275229.1">
    <property type="nucleotide sequence ID" value="NZ_CABIXA010000014.1"/>
</dbReference>
<dbReference type="PANTHER" id="PTHR36173:SF2">
    <property type="entry name" value="RIBONUCLEASE VAPC16"/>
    <property type="match status" value="1"/>
</dbReference>
<dbReference type="InterPro" id="IPR052919">
    <property type="entry name" value="TA_system_RNase"/>
</dbReference>
<evidence type="ECO:0000259" key="1">
    <source>
        <dbReference type="Pfam" id="PF01850"/>
    </source>
</evidence>
<dbReference type="InterPro" id="IPR002716">
    <property type="entry name" value="PIN_dom"/>
</dbReference>
<evidence type="ECO:0000313" key="2">
    <source>
        <dbReference type="EMBL" id="CUO71748.1"/>
    </source>
</evidence>
<dbReference type="Gene3D" id="3.40.50.1010">
    <property type="entry name" value="5'-nuclease"/>
    <property type="match status" value="1"/>
</dbReference>
<accession>A0A174HEZ9</accession>
<feature type="domain" description="PIN" evidence="1">
    <location>
        <begin position="3"/>
        <end position="126"/>
    </location>
</feature>
<dbReference type="EMBL" id="CYZH01000014">
    <property type="protein sequence ID" value="CUO71748.1"/>
    <property type="molecule type" value="Genomic_DNA"/>
</dbReference>
<dbReference type="PANTHER" id="PTHR36173">
    <property type="entry name" value="RIBONUCLEASE VAPC16-RELATED"/>
    <property type="match status" value="1"/>
</dbReference>
<dbReference type="Pfam" id="PF01850">
    <property type="entry name" value="PIN"/>
    <property type="match status" value="1"/>
</dbReference>
<dbReference type="Proteomes" id="UP000095517">
    <property type="component" value="Unassembled WGS sequence"/>
</dbReference>
<reference evidence="2 3" key="1">
    <citation type="submission" date="2015-09" db="EMBL/GenBank/DDBJ databases">
        <authorList>
            <consortium name="Pathogen Informatics"/>
        </authorList>
    </citation>
    <scope>NUCLEOTIDE SEQUENCE [LARGE SCALE GENOMIC DNA]</scope>
    <source>
        <strain evidence="2 3">2789STDY5608840</strain>
    </source>
</reference>
<organism evidence="2 3">
    <name type="scientific">Bacteroides finegoldii</name>
    <dbReference type="NCBI Taxonomy" id="338188"/>
    <lineage>
        <taxon>Bacteria</taxon>
        <taxon>Pseudomonadati</taxon>
        <taxon>Bacteroidota</taxon>
        <taxon>Bacteroidia</taxon>
        <taxon>Bacteroidales</taxon>
        <taxon>Bacteroidaceae</taxon>
        <taxon>Bacteroides</taxon>
    </lineage>
</organism>
<sequence length="140" mass="16349">MRYLIDTNIFVYAVIDRDSLDRDVTAILQEPDTVLYMSAESVRELIVGYRNKGLCSKRWKSVEAMVTSIEQEFYIKILPLKKEHMQTYARLEINEAQGHKDPSDHVIIAHAITEHLPLISSDTRFEFYRTQGLDLIFNKK</sequence>
<gene>
    <name evidence="2" type="ORF">ERS852397_02632</name>
</gene>
<evidence type="ECO:0000313" key="3">
    <source>
        <dbReference type="Proteomes" id="UP000095517"/>
    </source>
</evidence>
<name>A0A174HEZ9_9BACE</name>
<dbReference type="InterPro" id="IPR029060">
    <property type="entry name" value="PIN-like_dom_sf"/>
</dbReference>
<protein>
    <submittedName>
        <fullName evidence="2">PIN domain</fullName>
    </submittedName>
</protein>
<dbReference type="SUPFAM" id="SSF88723">
    <property type="entry name" value="PIN domain-like"/>
    <property type="match status" value="1"/>
</dbReference>
<proteinExistence type="predicted"/>
<dbReference type="STRING" id="338188.ERS852397_02632"/>